<dbReference type="Gene3D" id="3.40.50.1000">
    <property type="entry name" value="HAD superfamily/HAD-like"/>
    <property type="match status" value="1"/>
</dbReference>
<dbReference type="NCBIfam" id="TIGR01549">
    <property type="entry name" value="HAD-SF-IA-v1"/>
    <property type="match status" value="1"/>
</dbReference>
<dbReference type="InterPro" id="IPR051400">
    <property type="entry name" value="HAD-like_hydrolase"/>
</dbReference>
<accession>A0A8J4DIA8</accession>
<dbReference type="PANTHER" id="PTHR46470:SF4">
    <property type="entry name" value="5-AMINO-6-(5-PHOSPHO-D-RIBITYLAMINO)URACIL PHOSPHATASE YIGB"/>
    <property type="match status" value="1"/>
</dbReference>
<evidence type="ECO:0000256" key="3">
    <source>
        <dbReference type="ARBA" id="ARBA00022842"/>
    </source>
</evidence>
<dbReference type="PANTHER" id="PTHR46470">
    <property type="entry name" value="N-ACYLNEURAMINATE-9-PHOSPHATASE"/>
    <property type="match status" value="1"/>
</dbReference>
<dbReference type="RefSeq" id="WP_203937479.1">
    <property type="nucleotide sequence ID" value="NZ_BAAAGJ010000019.1"/>
</dbReference>
<dbReference type="AlphaFoldDB" id="A0A8J4DIA8"/>
<dbReference type="SFLD" id="SFLDS00003">
    <property type="entry name" value="Haloacid_Dehalogenase"/>
    <property type="match status" value="1"/>
</dbReference>
<gene>
    <name evidence="4" type="ORF">Sya03_15260</name>
</gene>
<dbReference type="SFLD" id="SFLDG01129">
    <property type="entry name" value="C1.5:_HAD__Beta-PGM__Phosphata"/>
    <property type="match status" value="1"/>
</dbReference>
<dbReference type="SUPFAM" id="SSF56784">
    <property type="entry name" value="HAD-like"/>
    <property type="match status" value="1"/>
</dbReference>
<protein>
    <submittedName>
        <fullName evidence="4">Hydrolase</fullName>
    </submittedName>
</protein>
<evidence type="ECO:0000256" key="2">
    <source>
        <dbReference type="ARBA" id="ARBA00022801"/>
    </source>
</evidence>
<organism evidence="4 5">
    <name type="scientific">Spirilliplanes yamanashiensis</name>
    <dbReference type="NCBI Taxonomy" id="42233"/>
    <lineage>
        <taxon>Bacteria</taxon>
        <taxon>Bacillati</taxon>
        <taxon>Actinomycetota</taxon>
        <taxon>Actinomycetes</taxon>
        <taxon>Micromonosporales</taxon>
        <taxon>Micromonosporaceae</taxon>
        <taxon>Spirilliplanes</taxon>
    </lineage>
</organism>
<comment type="caution">
    <text evidence="4">The sequence shown here is derived from an EMBL/GenBank/DDBJ whole genome shotgun (WGS) entry which is preliminary data.</text>
</comment>
<sequence length="225" mass="24029">MIRAVVFDADHTLVDLRPAVEAAQDAVLAEAHARGATGLSAEEMRADWYTAFAAMAAEPVQRIRRAALAASLDRHGLGALTDEMLELFYERRFAHSRPFDGVLPVLAALRERYVLGYATNGNSLAGRCGLGGEFAFELYAFGPEDLPKKPDPRFFAGVAAAVGGPPASIVYVGDHIHHDVAASRAAGMRAVWFNPLGLASPPEVTPDAQVRDLAELPAVVEGLAR</sequence>
<name>A0A8J4DIA8_9ACTN</name>
<evidence type="ECO:0000313" key="5">
    <source>
        <dbReference type="Proteomes" id="UP000652013"/>
    </source>
</evidence>
<keyword evidence="3" id="KW-0460">Magnesium</keyword>
<reference evidence="4" key="1">
    <citation type="submission" date="2021-01" db="EMBL/GenBank/DDBJ databases">
        <title>Whole genome shotgun sequence of Spirilliplanes yamanashiensis NBRC 15828.</title>
        <authorList>
            <person name="Komaki H."/>
            <person name="Tamura T."/>
        </authorList>
    </citation>
    <scope>NUCLEOTIDE SEQUENCE</scope>
    <source>
        <strain evidence="4">NBRC 15828</strain>
    </source>
</reference>
<proteinExistence type="predicted"/>
<dbReference type="Pfam" id="PF00702">
    <property type="entry name" value="Hydrolase"/>
    <property type="match status" value="1"/>
</dbReference>
<dbReference type="InterPro" id="IPR036412">
    <property type="entry name" value="HAD-like_sf"/>
</dbReference>
<dbReference type="EMBL" id="BOOY01000008">
    <property type="protein sequence ID" value="GIJ02174.1"/>
    <property type="molecule type" value="Genomic_DNA"/>
</dbReference>
<dbReference type="Proteomes" id="UP000652013">
    <property type="component" value="Unassembled WGS sequence"/>
</dbReference>
<dbReference type="Gene3D" id="1.20.120.1600">
    <property type="match status" value="1"/>
</dbReference>
<comment type="cofactor">
    <cofactor evidence="1">
        <name>Mg(2+)</name>
        <dbReference type="ChEBI" id="CHEBI:18420"/>
    </cofactor>
</comment>
<evidence type="ECO:0000256" key="1">
    <source>
        <dbReference type="ARBA" id="ARBA00001946"/>
    </source>
</evidence>
<keyword evidence="5" id="KW-1185">Reference proteome</keyword>
<dbReference type="GO" id="GO:0016787">
    <property type="term" value="F:hydrolase activity"/>
    <property type="evidence" value="ECO:0007669"/>
    <property type="project" value="UniProtKB-KW"/>
</dbReference>
<evidence type="ECO:0000313" key="4">
    <source>
        <dbReference type="EMBL" id="GIJ02174.1"/>
    </source>
</evidence>
<dbReference type="GO" id="GO:0044281">
    <property type="term" value="P:small molecule metabolic process"/>
    <property type="evidence" value="ECO:0007669"/>
    <property type="project" value="UniProtKB-ARBA"/>
</dbReference>
<dbReference type="InterPro" id="IPR006439">
    <property type="entry name" value="HAD-SF_hydro_IA"/>
</dbReference>
<keyword evidence="2 4" id="KW-0378">Hydrolase</keyword>
<dbReference type="InterPro" id="IPR023214">
    <property type="entry name" value="HAD_sf"/>
</dbReference>